<evidence type="ECO:0000313" key="2">
    <source>
        <dbReference type="Proteomes" id="UP000683417"/>
    </source>
</evidence>
<sequence>MYFAQPESLPSSRFFQQSDKILFRLLGGDYEYIQMV</sequence>
<accession>A0A9W4D7B2</accession>
<proteinExistence type="predicted"/>
<comment type="caution">
    <text evidence="1">The sequence shown here is derived from an EMBL/GenBank/DDBJ whole genome shotgun (WGS) entry which is preliminary data.</text>
</comment>
<gene>
    <name evidence="1" type="ORF">BGTH12_LOCUS6784</name>
</gene>
<dbReference type="Proteomes" id="UP000683417">
    <property type="component" value="Unassembled WGS sequence"/>
</dbReference>
<reference evidence="1" key="1">
    <citation type="submission" date="2020-10" db="EMBL/GenBank/DDBJ databases">
        <authorList>
            <person name="Muller C M."/>
        </authorList>
    </citation>
    <scope>NUCLEOTIDE SEQUENCE</scope>
    <source>
        <strain evidence="1">THUN-12</strain>
    </source>
</reference>
<dbReference type="EMBL" id="CAJHIT010000009">
    <property type="protein sequence ID" value="CAD6505426.1"/>
    <property type="molecule type" value="Genomic_DNA"/>
</dbReference>
<organism evidence="1 2">
    <name type="scientific">Blumeria graminis f. sp. triticale</name>
    <dbReference type="NCBI Taxonomy" id="1689686"/>
    <lineage>
        <taxon>Eukaryota</taxon>
        <taxon>Fungi</taxon>
        <taxon>Dikarya</taxon>
        <taxon>Ascomycota</taxon>
        <taxon>Pezizomycotina</taxon>
        <taxon>Leotiomycetes</taxon>
        <taxon>Erysiphales</taxon>
        <taxon>Erysiphaceae</taxon>
        <taxon>Blumeria</taxon>
    </lineage>
</organism>
<evidence type="ECO:0000313" key="1">
    <source>
        <dbReference type="EMBL" id="CAD6505426.1"/>
    </source>
</evidence>
<dbReference type="AlphaFoldDB" id="A0A9W4D7B2"/>
<protein>
    <submittedName>
        <fullName evidence="1">BgTH12-00917</fullName>
    </submittedName>
</protein>
<name>A0A9W4D7B2_BLUGR</name>